<evidence type="ECO:0000313" key="2">
    <source>
        <dbReference type="Proteomes" id="UP000579281"/>
    </source>
</evidence>
<accession>A0A841KZS9</accession>
<comment type="caution">
    <text evidence="1">The sequence shown here is derived from an EMBL/GenBank/DDBJ whole genome shotgun (WGS) entry which is preliminary data.</text>
</comment>
<gene>
    <name evidence="1" type="ORF">HNQ80_001724</name>
</gene>
<name>A0A841KZS9_9FIRM</name>
<reference evidence="1 2" key="1">
    <citation type="submission" date="2020-08" db="EMBL/GenBank/DDBJ databases">
        <title>Genomic Encyclopedia of Type Strains, Phase IV (KMG-IV): sequencing the most valuable type-strain genomes for metagenomic binning, comparative biology and taxonomic classification.</title>
        <authorList>
            <person name="Goeker M."/>
        </authorList>
    </citation>
    <scope>NUCLEOTIDE SEQUENCE [LARGE SCALE GENOMIC DNA]</scope>
    <source>
        <strain evidence="1 2">DSM 103526</strain>
    </source>
</reference>
<sequence>MEFIKMPYLERFIGYADEVHMSDNLDKVRLGTEDEMELVFKDDDQGSRYCVIGVFKGKEILMKEPYREDSLEYLLGQRDDLVTLLVIDEEETRVFEFDQANEQHAYEKIKEILKK</sequence>
<organism evidence="1 2">
    <name type="scientific">Anaerosolibacter carboniphilus</name>
    <dbReference type="NCBI Taxonomy" id="1417629"/>
    <lineage>
        <taxon>Bacteria</taxon>
        <taxon>Bacillati</taxon>
        <taxon>Bacillota</taxon>
        <taxon>Clostridia</taxon>
        <taxon>Peptostreptococcales</taxon>
        <taxon>Thermotaleaceae</taxon>
        <taxon>Anaerosolibacter</taxon>
    </lineage>
</organism>
<proteinExistence type="predicted"/>
<evidence type="ECO:0008006" key="3">
    <source>
        <dbReference type="Google" id="ProtNLM"/>
    </source>
</evidence>
<protein>
    <recommendedName>
        <fullName evidence="3">DUF1292 domain-containing protein</fullName>
    </recommendedName>
</protein>
<dbReference type="EMBL" id="JACHEN010000009">
    <property type="protein sequence ID" value="MBB6215635.1"/>
    <property type="molecule type" value="Genomic_DNA"/>
</dbReference>
<evidence type="ECO:0000313" key="1">
    <source>
        <dbReference type="EMBL" id="MBB6215635.1"/>
    </source>
</evidence>
<dbReference type="Proteomes" id="UP000579281">
    <property type="component" value="Unassembled WGS sequence"/>
</dbReference>
<dbReference type="RefSeq" id="WP_184310100.1">
    <property type="nucleotide sequence ID" value="NZ_JACHEN010000009.1"/>
</dbReference>
<dbReference type="AlphaFoldDB" id="A0A841KZS9"/>
<keyword evidence="2" id="KW-1185">Reference proteome</keyword>